<evidence type="ECO:0000256" key="2">
    <source>
        <dbReference type="ARBA" id="ARBA00022729"/>
    </source>
</evidence>
<dbReference type="PANTHER" id="PTHR43248:SF29">
    <property type="entry name" value="TRIPEPTIDYL AMINOPEPTIDASE"/>
    <property type="match status" value="1"/>
</dbReference>
<evidence type="ECO:0000256" key="1">
    <source>
        <dbReference type="ARBA" id="ARBA00010088"/>
    </source>
</evidence>
<dbReference type="InterPro" id="IPR029058">
    <property type="entry name" value="AB_hydrolase_fold"/>
</dbReference>
<dbReference type="InterPro" id="IPR013595">
    <property type="entry name" value="Pept_S33_TAP-like_C"/>
</dbReference>
<dbReference type="PANTHER" id="PTHR43248">
    <property type="entry name" value="2-SUCCINYL-6-HYDROXY-2,4-CYCLOHEXADIENE-1-CARBOXYLATE SYNTHASE"/>
    <property type="match status" value="1"/>
</dbReference>
<evidence type="ECO:0000259" key="5">
    <source>
        <dbReference type="Pfam" id="PF08386"/>
    </source>
</evidence>
<dbReference type="RefSeq" id="WP_343904366.1">
    <property type="nucleotide sequence ID" value="NZ_BAAAIS010000002.1"/>
</dbReference>
<dbReference type="EMBL" id="JBHUFL010000002">
    <property type="protein sequence ID" value="MFD1835234.1"/>
    <property type="molecule type" value="Genomic_DNA"/>
</dbReference>
<protein>
    <submittedName>
        <fullName evidence="6">Alpha/beta hydrolase</fullName>
    </submittedName>
</protein>
<keyword evidence="2 4" id="KW-0732">Signal</keyword>
<feature type="signal peptide" evidence="4">
    <location>
        <begin position="1"/>
        <end position="25"/>
    </location>
</feature>
<feature type="domain" description="Peptidase S33 tripeptidyl aminopeptidase-like C-terminal" evidence="5">
    <location>
        <begin position="448"/>
        <end position="549"/>
    </location>
</feature>
<dbReference type="InterPro" id="IPR006311">
    <property type="entry name" value="TAT_signal"/>
</dbReference>
<comment type="similarity">
    <text evidence="1">Belongs to the peptidase S33 family.</text>
</comment>
<dbReference type="Proteomes" id="UP001597280">
    <property type="component" value="Unassembled WGS sequence"/>
</dbReference>
<dbReference type="SUPFAM" id="SSF53474">
    <property type="entry name" value="alpha/beta-Hydrolases"/>
    <property type="match status" value="1"/>
</dbReference>
<accession>A0ABW4PY36</accession>
<evidence type="ECO:0000256" key="4">
    <source>
        <dbReference type="SAM" id="SignalP"/>
    </source>
</evidence>
<reference evidence="7" key="1">
    <citation type="journal article" date="2019" name="Int. J. Syst. Evol. Microbiol.">
        <title>The Global Catalogue of Microorganisms (GCM) 10K type strain sequencing project: providing services to taxonomists for standard genome sequencing and annotation.</title>
        <authorList>
            <consortium name="The Broad Institute Genomics Platform"/>
            <consortium name="The Broad Institute Genome Sequencing Center for Infectious Disease"/>
            <person name="Wu L."/>
            <person name="Ma J."/>
        </authorList>
    </citation>
    <scope>NUCLEOTIDE SEQUENCE [LARGE SCALE GENOMIC DNA]</scope>
    <source>
        <strain evidence="7">JCM 11650</strain>
    </source>
</reference>
<sequence length="549" mass="56827">MSSTLPASRRPLARLGVLAAAALLAVTGCTPGGGSDGADASDGGADQGAASTGTAAAELADLGTSHAADLDVDPASDPAYAQYYDQQIDWGACEDVSGSVGLECGTLTVPLAWDDPSAGDVELAVARQGATVDAKGSLVVNPGGPGGSGVDMAAQADAYFSADVMASYDVVGFDPRGVARSQGIDCLTDEDLDQMRADSFDLLTEGGERAQHPWVERLAEGCEDDPGSAELLPYLDTASSARDLDVLRAAVGSEQLDYFGYSYGTFLGSTYAGLYPERVGRMVLDGAVDPTLTADDFSAGQAGGFEQATRTFLEDCLKQGEGECPFTGDVDAASQQLLDLFEKAQSDPLPTDDPDRPLTGALARSAVLMLMYDDSSWQYGREGIAAALDGDGQILLNIADQSASRNRDGSYSGNGNEAITAVNCLDRPGLASEEEETALAHQLAKDDPVWGSSFSYAATTCGYWPEKPVREPAPVTTDGAAPIVVIGTTGDPATPYTWAESLADQLSSGVLLTFEGNGHTAYGRSGGCIEEQVDAYLLEGTTPAEGTRC</sequence>
<dbReference type="PROSITE" id="PS51318">
    <property type="entry name" value="TAT"/>
    <property type="match status" value="1"/>
</dbReference>
<name>A0ABW4PY36_9MICO</name>
<comment type="caution">
    <text evidence="6">The sequence shown here is derived from an EMBL/GenBank/DDBJ whole genome shotgun (WGS) entry which is preliminary data.</text>
</comment>
<evidence type="ECO:0000313" key="6">
    <source>
        <dbReference type="EMBL" id="MFD1835234.1"/>
    </source>
</evidence>
<organism evidence="6 7">
    <name type="scientific">Brachybacterium rhamnosum</name>
    <dbReference type="NCBI Taxonomy" id="173361"/>
    <lineage>
        <taxon>Bacteria</taxon>
        <taxon>Bacillati</taxon>
        <taxon>Actinomycetota</taxon>
        <taxon>Actinomycetes</taxon>
        <taxon>Micrococcales</taxon>
        <taxon>Dermabacteraceae</taxon>
        <taxon>Brachybacterium</taxon>
    </lineage>
</organism>
<keyword evidence="3 6" id="KW-0378">Hydrolase</keyword>
<dbReference type="Gene3D" id="3.40.50.1820">
    <property type="entry name" value="alpha/beta hydrolase"/>
    <property type="match status" value="1"/>
</dbReference>
<dbReference type="Pfam" id="PF08386">
    <property type="entry name" value="Abhydrolase_4"/>
    <property type="match status" value="1"/>
</dbReference>
<proteinExistence type="inferred from homology"/>
<dbReference type="InterPro" id="IPR051601">
    <property type="entry name" value="Serine_prot/Carboxylest_S33"/>
</dbReference>
<gene>
    <name evidence="6" type="ORF">ACFSDA_09110</name>
</gene>
<feature type="chain" id="PRO_5046715421" evidence="4">
    <location>
        <begin position="26"/>
        <end position="549"/>
    </location>
</feature>
<dbReference type="GO" id="GO:0016787">
    <property type="term" value="F:hydrolase activity"/>
    <property type="evidence" value="ECO:0007669"/>
    <property type="project" value="UniProtKB-KW"/>
</dbReference>
<evidence type="ECO:0000256" key="3">
    <source>
        <dbReference type="ARBA" id="ARBA00022801"/>
    </source>
</evidence>
<keyword evidence="7" id="KW-1185">Reference proteome</keyword>
<evidence type="ECO:0000313" key="7">
    <source>
        <dbReference type="Proteomes" id="UP001597280"/>
    </source>
</evidence>